<dbReference type="GO" id="GO:0003700">
    <property type="term" value="F:DNA-binding transcription factor activity"/>
    <property type="evidence" value="ECO:0007669"/>
    <property type="project" value="InterPro"/>
</dbReference>
<dbReference type="CDD" id="cd00090">
    <property type="entry name" value="HTH_ARSR"/>
    <property type="match status" value="1"/>
</dbReference>
<dbReference type="RefSeq" id="WP_092730383.1">
    <property type="nucleotide sequence ID" value="NZ_FNPC01000001.1"/>
</dbReference>
<evidence type="ECO:0000313" key="2">
    <source>
        <dbReference type="EMBL" id="SDX73836.1"/>
    </source>
</evidence>
<dbReference type="InterPro" id="IPR011991">
    <property type="entry name" value="ArsR-like_HTH"/>
</dbReference>
<dbReference type="Proteomes" id="UP000199079">
    <property type="component" value="Unassembled WGS sequence"/>
</dbReference>
<dbReference type="InterPro" id="IPR000835">
    <property type="entry name" value="HTH_MarR-typ"/>
</dbReference>
<name>A0A1H3E571_9EURY</name>
<dbReference type="InterPro" id="IPR036390">
    <property type="entry name" value="WH_DNA-bd_sf"/>
</dbReference>
<dbReference type="Pfam" id="PF12802">
    <property type="entry name" value="MarR_2"/>
    <property type="match status" value="1"/>
</dbReference>
<keyword evidence="3" id="KW-1185">Reference proteome</keyword>
<organism evidence="2 3">
    <name type="scientific">Halopenitus persicus</name>
    <dbReference type="NCBI Taxonomy" id="1048396"/>
    <lineage>
        <taxon>Archaea</taxon>
        <taxon>Methanobacteriati</taxon>
        <taxon>Methanobacteriota</taxon>
        <taxon>Stenosarchaea group</taxon>
        <taxon>Halobacteria</taxon>
        <taxon>Halobacteriales</taxon>
        <taxon>Haloferacaceae</taxon>
        <taxon>Halopenitus</taxon>
    </lineage>
</organism>
<reference evidence="3" key="1">
    <citation type="submission" date="2016-10" db="EMBL/GenBank/DDBJ databases">
        <authorList>
            <person name="Varghese N."/>
            <person name="Submissions S."/>
        </authorList>
    </citation>
    <scope>NUCLEOTIDE SEQUENCE [LARGE SCALE GENOMIC DNA]</scope>
    <source>
        <strain evidence="3">DC30,IBRC 10041,KCTC 4046</strain>
    </source>
</reference>
<dbReference type="SUPFAM" id="SSF46785">
    <property type="entry name" value="Winged helix' DNA-binding domain"/>
    <property type="match status" value="1"/>
</dbReference>
<accession>A0A1H3E571</accession>
<evidence type="ECO:0000313" key="3">
    <source>
        <dbReference type="Proteomes" id="UP000199079"/>
    </source>
</evidence>
<gene>
    <name evidence="2" type="ORF">SAMN05216564_101293</name>
</gene>
<evidence type="ECO:0000259" key="1">
    <source>
        <dbReference type="Pfam" id="PF12802"/>
    </source>
</evidence>
<dbReference type="OrthoDB" id="312927at2157"/>
<feature type="domain" description="HTH marR-type" evidence="1">
    <location>
        <begin position="25"/>
        <end position="71"/>
    </location>
</feature>
<dbReference type="Gene3D" id="1.10.10.10">
    <property type="entry name" value="Winged helix-like DNA-binding domain superfamily/Winged helix DNA-binding domain"/>
    <property type="match status" value="1"/>
</dbReference>
<dbReference type="AlphaFoldDB" id="A0A1H3E571"/>
<proteinExistence type="predicted"/>
<protein>
    <submittedName>
        <fullName evidence="2">MarR family protein</fullName>
    </submittedName>
</protein>
<dbReference type="EMBL" id="FNPC01000001">
    <property type="protein sequence ID" value="SDX73836.1"/>
    <property type="molecule type" value="Genomic_DNA"/>
</dbReference>
<dbReference type="InterPro" id="IPR036388">
    <property type="entry name" value="WH-like_DNA-bd_sf"/>
</dbReference>
<sequence length="105" mass="11540">MPISIDAFDDQPTDVLDLQAGTQPARILEFLAENPDHAFTQTEIHEATGIARGSVGAVLSRLEDRGLVRHRGRYWAVAEDDRLASYAAQTQASSESVTDDYYGDD</sequence>